<accession>A0AA39DBZ0</accession>
<keyword evidence="2" id="KW-0813">Transport</keyword>
<name>A0AA39DBZ0_VITRO</name>
<dbReference type="GO" id="GO:0016192">
    <property type="term" value="P:vesicle-mediated transport"/>
    <property type="evidence" value="ECO:0007669"/>
    <property type="project" value="InterPro"/>
</dbReference>
<evidence type="ECO:0000313" key="7">
    <source>
        <dbReference type="Proteomes" id="UP001168098"/>
    </source>
</evidence>
<keyword evidence="7" id="KW-1185">Reference proteome</keyword>
<dbReference type="SUPFAM" id="SSF48371">
    <property type="entry name" value="ARM repeat"/>
    <property type="match status" value="1"/>
</dbReference>
<protein>
    <recommendedName>
        <fullName evidence="5">Clathrin/coatomer adaptor adaptin-like N-terminal domain-containing protein</fullName>
    </recommendedName>
</protein>
<evidence type="ECO:0000259" key="5">
    <source>
        <dbReference type="Pfam" id="PF01602"/>
    </source>
</evidence>
<dbReference type="Gene3D" id="1.25.10.10">
    <property type="entry name" value="Leucine-rich Repeat Variant"/>
    <property type="match status" value="1"/>
</dbReference>
<reference evidence="6 7" key="1">
    <citation type="journal article" date="2023" name="BMC Biotechnol.">
        <title>Vitis rotundifolia cv Carlos genome sequencing.</title>
        <authorList>
            <person name="Huff M."/>
            <person name="Hulse-Kemp A."/>
            <person name="Scheffler B."/>
            <person name="Youngblood R."/>
            <person name="Simpson S."/>
            <person name="Babiker E."/>
            <person name="Staton M."/>
        </authorList>
    </citation>
    <scope>NUCLEOTIDE SEQUENCE [LARGE SCALE GENOMIC DNA]</scope>
    <source>
        <tissue evidence="6">Leaf</tissue>
    </source>
</reference>
<dbReference type="Pfam" id="PF01602">
    <property type="entry name" value="Adaptin_N"/>
    <property type="match status" value="1"/>
</dbReference>
<dbReference type="AlphaFoldDB" id="A0AA39DBZ0"/>
<dbReference type="InterPro" id="IPR011989">
    <property type="entry name" value="ARM-like"/>
</dbReference>
<feature type="domain" description="Clathrin/coatomer adaptor adaptin-like N-terminal" evidence="5">
    <location>
        <begin position="1"/>
        <end position="67"/>
    </location>
</feature>
<dbReference type="Proteomes" id="UP001168098">
    <property type="component" value="Unassembled WGS sequence"/>
</dbReference>
<proteinExistence type="predicted"/>
<dbReference type="PANTHER" id="PTHR22780">
    <property type="entry name" value="ADAPTIN, ALPHA/GAMMA/EPSILON"/>
    <property type="match status" value="1"/>
</dbReference>
<dbReference type="GO" id="GO:0006886">
    <property type="term" value="P:intracellular protein transport"/>
    <property type="evidence" value="ECO:0007669"/>
    <property type="project" value="InterPro"/>
</dbReference>
<evidence type="ECO:0000256" key="4">
    <source>
        <dbReference type="ARBA" id="ARBA00023136"/>
    </source>
</evidence>
<organism evidence="6 7">
    <name type="scientific">Vitis rotundifolia</name>
    <name type="common">Muscadine grape</name>
    <dbReference type="NCBI Taxonomy" id="103349"/>
    <lineage>
        <taxon>Eukaryota</taxon>
        <taxon>Viridiplantae</taxon>
        <taxon>Streptophyta</taxon>
        <taxon>Embryophyta</taxon>
        <taxon>Tracheophyta</taxon>
        <taxon>Spermatophyta</taxon>
        <taxon>Magnoliopsida</taxon>
        <taxon>eudicotyledons</taxon>
        <taxon>Gunneridae</taxon>
        <taxon>Pentapetalae</taxon>
        <taxon>rosids</taxon>
        <taxon>Vitales</taxon>
        <taxon>Vitaceae</taxon>
        <taxon>Viteae</taxon>
        <taxon>Vitis</taxon>
    </lineage>
</organism>
<dbReference type="InterPro" id="IPR016024">
    <property type="entry name" value="ARM-type_fold"/>
</dbReference>
<keyword evidence="4" id="KW-0472">Membrane</keyword>
<gene>
    <name evidence="6" type="ORF">PVL29_022916</name>
</gene>
<evidence type="ECO:0000313" key="6">
    <source>
        <dbReference type="EMBL" id="KAJ9678174.1"/>
    </source>
</evidence>
<dbReference type="GO" id="GO:0012505">
    <property type="term" value="C:endomembrane system"/>
    <property type="evidence" value="ECO:0007669"/>
    <property type="project" value="UniProtKB-SubCell"/>
</dbReference>
<keyword evidence="3" id="KW-0653">Protein transport</keyword>
<evidence type="ECO:0000256" key="3">
    <source>
        <dbReference type="ARBA" id="ARBA00022927"/>
    </source>
</evidence>
<comment type="subcellular location">
    <subcellularLocation>
        <location evidence="1">Endomembrane system</location>
    </subcellularLocation>
</comment>
<dbReference type="InterPro" id="IPR050840">
    <property type="entry name" value="Adaptor_Complx_Large_Subunit"/>
</dbReference>
<evidence type="ECO:0000256" key="1">
    <source>
        <dbReference type="ARBA" id="ARBA00004308"/>
    </source>
</evidence>
<evidence type="ECO:0000256" key="2">
    <source>
        <dbReference type="ARBA" id="ARBA00022448"/>
    </source>
</evidence>
<comment type="caution">
    <text evidence="6">The sequence shown here is derived from an EMBL/GenBank/DDBJ whole genome shotgun (WGS) entry which is preliminary data.</text>
</comment>
<dbReference type="InterPro" id="IPR002553">
    <property type="entry name" value="Clathrin/coatomer_adapt-like_N"/>
</dbReference>
<dbReference type="GO" id="GO:0030117">
    <property type="term" value="C:membrane coat"/>
    <property type="evidence" value="ECO:0007669"/>
    <property type="project" value="InterPro"/>
</dbReference>
<sequence length="115" mass="13039">MLKVLSESGNFVKDEVWQALIDVISNASDLHGYTVRSLHRVFQASVEQECLVLVAVWCMGEYGEMLVYNVGMLDIEEPMTVTESHNSSYGFDCSLKAFMLFPILFRGDKGYNYPL</sequence>
<dbReference type="EMBL" id="JARBHA010000017">
    <property type="protein sequence ID" value="KAJ9678174.1"/>
    <property type="molecule type" value="Genomic_DNA"/>
</dbReference>